<feature type="compositionally biased region" description="Low complexity" evidence="1">
    <location>
        <begin position="72"/>
        <end position="86"/>
    </location>
</feature>
<evidence type="ECO:0008006" key="4">
    <source>
        <dbReference type="Google" id="ProtNLM"/>
    </source>
</evidence>
<evidence type="ECO:0000313" key="3">
    <source>
        <dbReference type="Proteomes" id="UP000094527"/>
    </source>
</evidence>
<gene>
    <name evidence="2" type="ORF">Ocin01_11154</name>
</gene>
<evidence type="ECO:0000256" key="1">
    <source>
        <dbReference type="SAM" id="MobiDB-lite"/>
    </source>
</evidence>
<keyword evidence="3" id="KW-1185">Reference proteome</keyword>
<feature type="compositionally biased region" description="Basic and acidic residues" evidence="1">
    <location>
        <begin position="1"/>
        <end position="18"/>
    </location>
</feature>
<dbReference type="AlphaFoldDB" id="A0A1D2MR16"/>
<dbReference type="Proteomes" id="UP000094527">
    <property type="component" value="Unassembled WGS sequence"/>
</dbReference>
<evidence type="ECO:0000313" key="2">
    <source>
        <dbReference type="EMBL" id="ODM95527.1"/>
    </source>
</evidence>
<accession>A0A1D2MR16</accession>
<reference evidence="2 3" key="1">
    <citation type="journal article" date="2016" name="Genome Biol. Evol.">
        <title>Gene Family Evolution Reflects Adaptation to Soil Environmental Stressors in the Genome of the Collembolan Orchesella cincta.</title>
        <authorList>
            <person name="Faddeeva-Vakhrusheva A."/>
            <person name="Derks M.F."/>
            <person name="Anvar S.Y."/>
            <person name="Agamennone V."/>
            <person name="Suring W."/>
            <person name="Smit S."/>
            <person name="van Straalen N.M."/>
            <person name="Roelofs D."/>
        </authorList>
    </citation>
    <scope>NUCLEOTIDE SEQUENCE [LARGE SCALE GENOMIC DNA]</scope>
    <source>
        <tissue evidence="2">Mixed pool</tissue>
    </source>
</reference>
<protein>
    <recommendedName>
        <fullName evidence="4">Tudor domain-containing protein</fullName>
    </recommendedName>
</protein>
<dbReference type="EMBL" id="LJIJ01000658">
    <property type="protein sequence ID" value="ODM95527.1"/>
    <property type="molecule type" value="Genomic_DNA"/>
</dbReference>
<name>A0A1D2MR16_ORCCI</name>
<feature type="region of interest" description="Disordered" evidence="1">
    <location>
        <begin position="66"/>
        <end position="92"/>
    </location>
</feature>
<feature type="region of interest" description="Disordered" evidence="1">
    <location>
        <begin position="1"/>
        <end position="39"/>
    </location>
</feature>
<organism evidence="2 3">
    <name type="scientific">Orchesella cincta</name>
    <name type="common">Springtail</name>
    <name type="synonym">Podura cincta</name>
    <dbReference type="NCBI Taxonomy" id="48709"/>
    <lineage>
        <taxon>Eukaryota</taxon>
        <taxon>Metazoa</taxon>
        <taxon>Ecdysozoa</taxon>
        <taxon>Arthropoda</taxon>
        <taxon>Hexapoda</taxon>
        <taxon>Collembola</taxon>
        <taxon>Entomobryomorpha</taxon>
        <taxon>Entomobryoidea</taxon>
        <taxon>Orchesellidae</taxon>
        <taxon>Orchesellinae</taxon>
        <taxon>Orchesella</taxon>
    </lineage>
</organism>
<proteinExistence type="predicted"/>
<sequence>MNQQEDRGGDGDESKSPKVPEPTFTLQLGRGRGRGRPIKTLLNVTENHCDLESYSQKWRNWKIDPKYDSSESDSGSLPRPESSSESIPPPTPSTYSTLLTKFLERKQEPLQQNLFPVSHFFPKFTEVVKPSNRLETLKTSKVTVLDVLDEGHIMVSFQDKDSVERFTCLLEFMSRFYSTVVGVDFKIPISLLEAGDVVATMVHMIDGGTVSRRVKIVEAFKTSADDSKAYVVDIDDLNYSYIKSAFVLHPAFHKHPSQVCKLKIKNLQDMCPKDAFDEFFEDKEKFCDTIDEASHRVLTSMIGQNLYVSNLSASATDSNELFKEFTGELDFEVNWNLHQRFVEEICRFDFTPKTPEVNSMAKGVIAHVFPNGDINMCTNSSLFKAIERVTNGNKIRQLAKNVTKQQQEGFMQLIKSGECSLFLMWDDETKKIVRAKVKSFYIGKLKVCFIDLGREELKDKSSLICPLTGNPALPAILSAIPGQAVKLHLAGVDQVRRDKDVFSKLIGVEVEFKVCLSKGLSCKELEDELEDKVKTKLTLNEILK</sequence>
<comment type="caution">
    <text evidence="2">The sequence shown here is derived from an EMBL/GenBank/DDBJ whole genome shotgun (WGS) entry which is preliminary data.</text>
</comment>